<evidence type="ECO:0000256" key="1">
    <source>
        <dbReference type="SAM" id="MobiDB-lite"/>
    </source>
</evidence>
<dbReference type="AlphaFoldDB" id="A0A371CNZ4"/>
<evidence type="ECO:0000313" key="2">
    <source>
        <dbReference type="EMBL" id="RDX42018.1"/>
    </source>
</evidence>
<gene>
    <name evidence="2" type="ORF">OH76DRAFT_149489</name>
</gene>
<name>A0A371CNZ4_9APHY</name>
<sequence>MRKSTGTWRGNLMQVRLAAELYGGWARRASGDAEKLSVRTYLPGRVSLHDHVRPGRASRERDIVAKMRGNQRRPGTTVLPVRRTEDDLLSPGPAAQYARLSGFQTSSERGTEDIRDADGWKSRTSSVSERHAATNCLRFRQSRHGAVYPQLALDDHRHLKNDTG</sequence>
<reference evidence="2 3" key="1">
    <citation type="journal article" date="2018" name="Biotechnol. Biofuels">
        <title>Integrative visual omics of the white-rot fungus Polyporus brumalis exposes the biotechnological potential of its oxidative enzymes for delignifying raw plant biomass.</title>
        <authorList>
            <person name="Miyauchi S."/>
            <person name="Rancon A."/>
            <person name="Drula E."/>
            <person name="Hage H."/>
            <person name="Chaduli D."/>
            <person name="Favel A."/>
            <person name="Grisel S."/>
            <person name="Henrissat B."/>
            <person name="Herpoel-Gimbert I."/>
            <person name="Ruiz-Duenas F.J."/>
            <person name="Chevret D."/>
            <person name="Hainaut M."/>
            <person name="Lin J."/>
            <person name="Wang M."/>
            <person name="Pangilinan J."/>
            <person name="Lipzen A."/>
            <person name="Lesage-Meessen L."/>
            <person name="Navarro D."/>
            <person name="Riley R."/>
            <person name="Grigoriev I.V."/>
            <person name="Zhou S."/>
            <person name="Raouche S."/>
            <person name="Rosso M.N."/>
        </authorList>
    </citation>
    <scope>NUCLEOTIDE SEQUENCE [LARGE SCALE GENOMIC DNA]</scope>
    <source>
        <strain evidence="2 3">BRFM 1820</strain>
    </source>
</reference>
<dbReference type="Proteomes" id="UP000256964">
    <property type="component" value="Unassembled WGS sequence"/>
</dbReference>
<accession>A0A371CNZ4</accession>
<feature type="region of interest" description="Disordered" evidence="1">
    <location>
        <begin position="101"/>
        <end position="126"/>
    </location>
</feature>
<keyword evidence="3" id="KW-1185">Reference proteome</keyword>
<protein>
    <submittedName>
        <fullName evidence="2">Uncharacterized protein</fullName>
    </submittedName>
</protein>
<feature type="compositionally biased region" description="Basic and acidic residues" evidence="1">
    <location>
        <begin position="109"/>
        <end position="121"/>
    </location>
</feature>
<proteinExistence type="predicted"/>
<dbReference type="EMBL" id="KZ857495">
    <property type="protein sequence ID" value="RDX42018.1"/>
    <property type="molecule type" value="Genomic_DNA"/>
</dbReference>
<evidence type="ECO:0000313" key="3">
    <source>
        <dbReference type="Proteomes" id="UP000256964"/>
    </source>
</evidence>
<organism evidence="2 3">
    <name type="scientific">Lentinus brumalis</name>
    <dbReference type="NCBI Taxonomy" id="2498619"/>
    <lineage>
        <taxon>Eukaryota</taxon>
        <taxon>Fungi</taxon>
        <taxon>Dikarya</taxon>
        <taxon>Basidiomycota</taxon>
        <taxon>Agaricomycotina</taxon>
        <taxon>Agaricomycetes</taxon>
        <taxon>Polyporales</taxon>
        <taxon>Polyporaceae</taxon>
        <taxon>Lentinus</taxon>
    </lineage>
</organism>